<feature type="domain" description="Enoyl reductase (ER)" evidence="6">
    <location>
        <begin position="9"/>
        <end position="328"/>
    </location>
</feature>
<dbReference type="CDD" id="cd05283">
    <property type="entry name" value="CAD1"/>
    <property type="match status" value="1"/>
</dbReference>
<evidence type="ECO:0000256" key="2">
    <source>
        <dbReference type="ARBA" id="ARBA00022723"/>
    </source>
</evidence>
<comment type="cofactor">
    <cofactor evidence="1 5">
        <name>Zn(2+)</name>
        <dbReference type="ChEBI" id="CHEBI:29105"/>
    </cofactor>
</comment>
<keyword evidence="2 5" id="KW-0479">Metal-binding</keyword>
<dbReference type="Pfam" id="PF00107">
    <property type="entry name" value="ADH_zinc_N"/>
    <property type="match status" value="1"/>
</dbReference>
<dbReference type="InterPro" id="IPR047109">
    <property type="entry name" value="CAD-like"/>
</dbReference>
<evidence type="ECO:0000256" key="1">
    <source>
        <dbReference type="ARBA" id="ARBA00001947"/>
    </source>
</evidence>
<dbReference type="PANTHER" id="PTHR42683">
    <property type="entry name" value="ALDEHYDE REDUCTASE"/>
    <property type="match status" value="1"/>
</dbReference>
<accession>A0A9P9BK19</accession>
<dbReference type="InterPro" id="IPR029752">
    <property type="entry name" value="D-isomer_DH_CS1"/>
</dbReference>
<proteinExistence type="inferred from homology"/>
<reference evidence="7" key="1">
    <citation type="journal article" date="2021" name="Nat. Commun.">
        <title>Genetic determinants of endophytism in the Arabidopsis root mycobiome.</title>
        <authorList>
            <person name="Mesny F."/>
            <person name="Miyauchi S."/>
            <person name="Thiergart T."/>
            <person name="Pickel B."/>
            <person name="Atanasova L."/>
            <person name="Karlsson M."/>
            <person name="Huettel B."/>
            <person name="Barry K.W."/>
            <person name="Haridas S."/>
            <person name="Chen C."/>
            <person name="Bauer D."/>
            <person name="Andreopoulos W."/>
            <person name="Pangilinan J."/>
            <person name="LaButti K."/>
            <person name="Riley R."/>
            <person name="Lipzen A."/>
            <person name="Clum A."/>
            <person name="Drula E."/>
            <person name="Henrissat B."/>
            <person name="Kohler A."/>
            <person name="Grigoriev I.V."/>
            <person name="Martin F.M."/>
            <person name="Hacquard S."/>
        </authorList>
    </citation>
    <scope>NUCLEOTIDE SEQUENCE</scope>
    <source>
        <strain evidence="7">MPI-CAGE-CH-0230</strain>
    </source>
</reference>
<dbReference type="EMBL" id="JAGTJQ010000010">
    <property type="protein sequence ID" value="KAH7020726.1"/>
    <property type="molecule type" value="Genomic_DNA"/>
</dbReference>
<dbReference type="PROSITE" id="PS00059">
    <property type="entry name" value="ADH_ZINC"/>
    <property type="match status" value="1"/>
</dbReference>
<dbReference type="FunFam" id="3.40.50.720:FF:000022">
    <property type="entry name" value="Cinnamyl alcohol dehydrogenase"/>
    <property type="match status" value="1"/>
</dbReference>
<dbReference type="InterPro" id="IPR036291">
    <property type="entry name" value="NAD(P)-bd_dom_sf"/>
</dbReference>
<dbReference type="AlphaFoldDB" id="A0A9P9BK19"/>
<dbReference type="PROSITE" id="PS00065">
    <property type="entry name" value="D_2_HYDROXYACID_DH_1"/>
    <property type="match status" value="1"/>
</dbReference>
<keyword evidence="4" id="KW-0560">Oxidoreductase</keyword>
<evidence type="ECO:0000256" key="5">
    <source>
        <dbReference type="RuleBase" id="RU361277"/>
    </source>
</evidence>
<name>A0A9P9BK19_9PEZI</name>
<keyword evidence="8" id="KW-1185">Reference proteome</keyword>
<evidence type="ECO:0000259" key="6">
    <source>
        <dbReference type="SMART" id="SM00829"/>
    </source>
</evidence>
<dbReference type="InterPro" id="IPR020843">
    <property type="entry name" value="ER"/>
</dbReference>
<keyword evidence="3 5" id="KW-0862">Zinc</keyword>
<dbReference type="Pfam" id="PF08240">
    <property type="entry name" value="ADH_N"/>
    <property type="match status" value="1"/>
</dbReference>
<dbReference type="InterPro" id="IPR011032">
    <property type="entry name" value="GroES-like_sf"/>
</dbReference>
<evidence type="ECO:0000256" key="4">
    <source>
        <dbReference type="ARBA" id="ARBA00023002"/>
    </source>
</evidence>
<gene>
    <name evidence="7" type="ORF">B0I36DRAFT_367211</name>
</gene>
<dbReference type="GO" id="GO:0016616">
    <property type="term" value="F:oxidoreductase activity, acting on the CH-OH group of donors, NAD or NADP as acceptor"/>
    <property type="evidence" value="ECO:0007669"/>
    <property type="project" value="InterPro"/>
</dbReference>
<dbReference type="RefSeq" id="XP_046006927.1">
    <property type="nucleotide sequence ID" value="XM_046159420.1"/>
</dbReference>
<dbReference type="InterPro" id="IPR013149">
    <property type="entry name" value="ADH-like_C"/>
</dbReference>
<dbReference type="Proteomes" id="UP000756346">
    <property type="component" value="Unassembled WGS sequence"/>
</dbReference>
<dbReference type="OrthoDB" id="1879366at2759"/>
<dbReference type="SUPFAM" id="SSF51735">
    <property type="entry name" value="NAD(P)-binding Rossmann-fold domains"/>
    <property type="match status" value="1"/>
</dbReference>
<dbReference type="GO" id="GO:0008270">
    <property type="term" value="F:zinc ion binding"/>
    <property type="evidence" value="ECO:0007669"/>
    <property type="project" value="InterPro"/>
</dbReference>
<comment type="caution">
    <text evidence="7">The sequence shown here is derived from an EMBL/GenBank/DDBJ whole genome shotgun (WGS) entry which is preliminary data.</text>
</comment>
<dbReference type="Gene3D" id="3.40.50.720">
    <property type="entry name" value="NAD(P)-binding Rossmann-like Domain"/>
    <property type="match status" value="1"/>
</dbReference>
<dbReference type="Gene3D" id="3.90.180.10">
    <property type="entry name" value="Medium-chain alcohol dehydrogenases, catalytic domain"/>
    <property type="match status" value="1"/>
</dbReference>
<comment type="similarity">
    <text evidence="5">Belongs to the zinc-containing alcohol dehydrogenase family.</text>
</comment>
<sequence length="330" mass="35625">MLEFTVFKGSASGAIVQGSTTRDLKDTEVLVRITHSGVCYSDQNYRTQDMVLGHEGAGTVLQVGAAVTRFSPGQRCAFGYQHSSCNTCAQCLSGNDAFCPLKECYAYANRDQGSFGTAAIWDQNWLFHVPEDLASEHAAPLMCAGSTVWSALQLYPARPTDRIGVIGLGGLGHVTVLFAKAMGCAVVVFSGSEGKREDAVKMGADEFYVVTPQTTSLGIGKPLDRLLATGNKQPEWSLFLPLMAPRASIYPLTIAFDNLTVPFMQFVLAGLRLQGATISSRQGLLEMLDFAARNKITPWITEFPMTLEGVSNAMDTLKSGGVRYRAVLRA</sequence>
<protein>
    <submittedName>
        <fullName evidence="7">Chaperonin 10-like protein</fullName>
    </submittedName>
</protein>
<organism evidence="7 8">
    <name type="scientific">Microdochium trichocladiopsis</name>
    <dbReference type="NCBI Taxonomy" id="1682393"/>
    <lineage>
        <taxon>Eukaryota</taxon>
        <taxon>Fungi</taxon>
        <taxon>Dikarya</taxon>
        <taxon>Ascomycota</taxon>
        <taxon>Pezizomycotina</taxon>
        <taxon>Sordariomycetes</taxon>
        <taxon>Xylariomycetidae</taxon>
        <taxon>Xylariales</taxon>
        <taxon>Microdochiaceae</taxon>
        <taxon>Microdochium</taxon>
    </lineage>
</organism>
<dbReference type="SMART" id="SM00829">
    <property type="entry name" value="PKS_ER"/>
    <property type="match status" value="1"/>
</dbReference>
<dbReference type="InterPro" id="IPR013154">
    <property type="entry name" value="ADH-like_N"/>
</dbReference>
<evidence type="ECO:0000313" key="8">
    <source>
        <dbReference type="Proteomes" id="UP000756346"/>
    </source>
</evidence>
<evidence type="ECO:0000256" key="3">
    <source>
        <dbReference type="ARBA" id="ARBA00022833"/>
    </source>
</evidence>
<dbReference type="SUPFAM" id="SSF50129">
    <property type="entry name" value="GroES-like"/>
    <property type="match status" value="1"/>
</dbReference>
<evidence type="ECO:0000313" key="7">
    <source>
        <dbReference type="EMBL" id="KAH7020726.1"/>
    </source>
</evidence>
<dbReference type="InterPro" id="IPR002328">
    <property type="entry name" value="ADH_Zn_CS"/>
</dbReference>
<dbReference type="GeneID" id="70188966"/>